<dbReference type="InterPro" id="IPR010982">
    <property type="entry name" value="Lambda_DNA-bd_dom_sf"/>
</dbReference>
<sequence>MRSVRQNSDLPAASSTVPIALDVQQAGPVAQAREVEEDEAWTYEVAHPDAPSDLTAVVGENLRRLRTRRGLSLERLSKVSGVSRAMLGQIELGRSAPTINVLWKIARALEVPFSALVSNRASGGPMLLRGDRAKRLTSHDGKFTSRALFPFDSPRTVEFYELHLAPLGIENADPHPPGTSENIVVSQGTVEISVDGQRFLLATGDALVFQADVPHVYRNPANVDSLMYLVMTYSLPAP</sequence>
<dbReference type="GO" id="GO:0003677">
    <property type="term" value="F:DNA binding"/>
    <property type="evidence" value="ECO:0007669"/>
    <property type="project" value="UniProtKB-KW"/>
</dbReference>
<gene>
    <name evidence="3" type="ORF">BE15_30775</name>
</gene>
<evidence type="ECO:0000313" key="4">
    <source>
        <dbReference type="Proteomes" id="UP000075260"/>
    </source>
</evidence>
<keyword evidence="1" id="KW-0238">DNA-binding</keyword>
<evidence type="ECO:0000259" key="2">
    <source>
        <dbReference type="PROSITE" id="PS50943"/>
    </source>
</evidence>
<dbReference type="CDD" id="cd02209">
    <property type="entry name" value="cupin_XRE_C"/>
    <property type="match status" value="1"/>
</dbReference>
<protein>
    <submittedName>
        <fullName evidence="3">XRE family transcriptional regulator</fullName>
    </submittedName>
</protein>
<dbReference type="SUPFAM" id="SSF51182">
    <property type="entry name" value="RmlC-like cupins"/>
    <property type="match status" value="1"/>
</dbReference>
<dbReference type="EMBL" id="JEMA01000434">
    <property type="protein sequence ID" value="KYF70010.1"/>
    <property type="molecule type" value="Genomic_DNA"/>
</dbReference>
<accession>A0A150QPX7</accession>
<dbReference type="PROSITE" id="PS50943">
    <property type="entry name" value="HTH_CROC1"/>
    <property type="match status" value="1"/>
</dbReference>
<comment type="caution">
    <text evidence="3">The sequence shown here is derived from an EMBL/GenBank/DDBJ whole genome shotgun (WGS) entry which is preliminary data.</text>
</comment>
<dbReference type="Gene3D" id="2.60.120.10">
    <property type="entry name" value="Jelly Rolls"/>
    <property type="match status" value="1"/>
</dbReference>
<name>A0A150QPX7_SORCE</name>
<dbReference type="GO" id="GO:0005829">
    <property type="term" value="C:cytosol"/>
    <property type="evidence" value="ECO:0007669"/>
    <property type="project" value="TreeGrafter"/>
</dbReference>
<dbReference type="InterPro" id="IPR050807">
    <property type="entry name" value="TransReg_Diox_bact_type"/>
</dbReference>
<dbReference type="Pfam" id="PF07883">
    <property type="entry name" value="Cupin_2"/>
    <property type="match status" value="1"/>
</dbReference>
<dbReference type="Pfam" id="PF01381">
    <property type="entry name" value="HTH_3"/>
    <property type="match status" value="1"/>
</dbReference>
<reference evidence="3 4" key="1">
    <citation type="submission" date="2014-02" db="EMBL/GenBank/DDBJ databases">
        <title>The small core and large imbalanced accessory genome model reveals a collaborative survival strategy of Sorangium cellulosum strains in nature.</title>
        <authorList>
            <person name="Han K."/>
            <person name="Peng R."/>
            <person name="Blom J."/>
            <person name="Li Y.-Z."/>
        </authorList>
    </citation>
    <scope>NUCLEOTIDE SEQUENCE [LARGE SCALE GENOMIC DNA]</scope>
    <source>
        <strain evidence="3 4">So0008-312</strain>
    </source>
</reference>
<dbReference type="PANTHER" id="PTHR46797">
    <property type="entry name" value="HTH-TYPE TRANSCRIPTIONAL REGULATOR"/>
    <property type="match status" value="1"/>
</dbReference>
<dbReference type="OrthoDB" id="189170at2"/>
<dbReference type="InterPro" id="IPR001387">
    <property type="entry name" value="Cro/C1-type_HTH"/>
</dbReference>
<evidence type="ECO:0000256" key="1">
    <source>
        <dbReference type="ARBA" id="ARBA00023125"/>
    </source>
</evidence>
<dbReference type="Gene3D" id="1.10.260.40">
    <property type="entry name" value="lambda repressor-like DNA-binding domains"/>
    <property type="match status" value="1"/>
</dbReference>
<proteinExistence type="predicted"/>
<dbReference type="InterPro" id="IPR014710">
    <property type="entry name" value="RmlC-like_jellyroll"/>
</dbReference>
<feature type="domain" description="HTH cro/C1-type" evidence="2">
    <location>
        <begin position="62"/>
        <end position="116"/>
    </location>
</feature>
<dbReference type="SUPFAM" id="SSF47413">
    <property type="entry name" value="lambda repressor-like DNA-binding domains"/>
    <property type="match status" value="1"/>
</dbReference>
<dbReference type="InterPro" id="IPR013096">
    <property type="entry name" value="Cupin_2"/>
</dbReference>
<organism evidence="3 4">
    <name type="scientific">Sorangium cellulosum</name>
    <name type="common">Polyangium cellulosum</name>
    <dbReference type="NCBI Taxonomy" id="56"/>
    <lineage>
        <taxon>Bacteria</taxon>
        <taxon>Pseudomonadati</taxon>
        <taxon>Myxococcota</taxon>
        <taxon>Polyangia</taxon>
        <taxon>Polyangiales</taxon>
        <taxon>Polyangiaceae</taxon>
        <taxon>Sorangium</taxon>
    </lineage>
</organism>
<dbReference type="RefSeq" id="WP_061607937.1">
    <property type="nucleotide sequence ID" value="NZ_JEMA01000434.1"/>
</dbReference>
<dbReference type="PANTHER" id="PTHR46797:SF1">
    <property type="entry name" value="METHYLPHOSPHONATE SYNTHASE"/>
    <property type="match status" value="1"/>
</dbReference>
<dbReference type="Proteomes" id="UP000075260">
    <property type="component" value="Unassembled WGS sequence"/>
</dbReference>
<dbReference type="CDD" id="cd00093">
    <property type="entry name" value="HTH_XRE"/>
    <property type="match status" value="1"/>
</dbReference>
<evidence type="ECO:0000313" key="3">
    <source>
        <dbReference type="EMBL" id="KYF70010.1"/>
    </source>
</evidence>
<dbReference type="GO" id="GO:0003700">
    <property type="term" value="F:DNA-binding transcription factor activity"/>
    <property type="evidence" value="ECO:0007669"/>
    <property type="project" value="TreeGrafter"/>
</dbReference>
<dbReference type="AlphaFoldDB" id="A0A150QPX7"/>
<dbReference type="SMART" id="SM00530">
    <property type="entry name" value="HTH_XRE"/>
    <property type="match status" value="1"/>
</dbReference>
<dbReference type="InterPro" id="IPR011051">
    <property type="entry name" value="RmlC_Cupin_sf"/>
</dbReference>